<name>A0AAD5U8T9_9FUNG</name>
<proteinExistence type="predicted"/>
<accession>A0AAD5U8T9</accession>
<evidence type="ECO:0000313" key="1">
    <source>
        <dbReference type="EMBL" id="KAJ3250259.1"/>
    </source>
</evidence>
<feature type="non-terminal residue" evidence="1">
    <location>
        <position position="105"/>
    </location>
</feature>
<sequence length="105" mass="12008">MKLKERKRQVKRPRVIVVVSRESYANGLEYSKLIVLMMILMNDVSIDMFERTEIDIQDEGVEIDNGGAAIADRENDIANDSDDVAGFLNNNRLIPLMRHTLMKSL</sequence>
<dbReference type="AlphaFoldDB" id="A0AAD5U8T9"/>
<reference evidence="1" key="1">
    <citation type="submission" date="2020-05" db="EMBL/GenBank/DDBJ databases">
        <title>Phylogenomic resolution of chytrid fungi.</title>
        <authorList>
            <person name="Stajich J.E."/>
            <person name="Amses K."/>
            <person name="Simmons R."/>
            <person name="Seto K."/>
            <person name="Myers J."/>
            <person name="Bonds A."/>
            <person name="Quandt C.A."/>
            <person name="Barry K."/>
            <person name="Liu P."/>
            <person name="Grigoriev I."/>
            <person name="Longcore J.E."/>
            <person name="James T.Y."/>
        </authorList>
    </citation>
    <scope>NUCLEOTIDE SEQUENCE</scope>
    <source>
        <strain evidence="1">PLAUS21</strain>
    </source>
</reference>
<dbReference type="Proteomes" id="UP001210925">
    <property type="component" value="Unassembled WGS sequence"/>
</dbReference>
<keyword evidence="2" id="KW-1185">Reference proteome</keyword>
<comment type="caution">
    <text evidence="1">The sequence shown here is derived from an EMBL/GenBank/DDBJ whole genome shotgun (WGS) entry which is preliminary data.</text>
</comment>
<gene>
    <name evidence="1" type="ORF">HK103_003704</name>
</gene>
<protein>
    <submittedName>
        <fullName evidence="1">Uncharacterized protein</fullName>
    </submittedName>
</protein>
<organism evidence="1 2">
    <name type="scientific">Boothiomyces macroporosus</name>
    <dbReference type="NCBI Taxonomy" id="261099"/>
    <lineage>
        <taxon>Eukaryota</taxon>
        <taxon>Fungi</taxon>
        <taxon>Fungi incertae sedis</taxon>
        <taxon>Chytridiomycota</taxon>
        <taxon>Chytridiomycota incertae sedis</taxon>
        <taxon>Chytridiomycetes</taxon>
        <taxon>Rhizophydiales</taxon>
        <taxon>Terramycetaceae</taxon>
        <taxon>Boothiomyces</taxon>
    </lineage>
</organism>
<dbReference type="EMBL" id="JADGKB010000285">
    <property type="protein sequence ID" value="KAJ3250259.1"/>
    <property type="molecule type" value="Genomic_DNA"/>
</dbReference>
<evidence type="ECO:0000313" key="2">
    <source>
        <dbReference type="Proteomes" id="UP001210925"/>
    </source>
</evidence>